<reference evidence="3 4" key="1">
    <citation type="submission" date="2019-08" db="EMBL/GenBank/DDBJ databases">
        <authorList>
            <person name="Seo M.-J."/>
        </authorList>
    </citation>
    <scope>NUCLEOTIDE SEQUENCE [LARGE SCALE GENOMIC DNA]</scope>
    <source>
        <strain evidence="3 4">KIGAM108</strain>
    </source>
</reference>
<dbReference type="EMBL" id="VTHL01000001">
    <property type="protein sequence ID" value="TYZ14185.1"/>
    <property type="molecule type" value="Genomic_DNA"/>
</dbReference>
<dbReference type="Proteomes" id="UP000322791">
    <property type="component" value="Unassembled WGS sequence"/>
</dbReference>
<keyword evidence="4" id="KW-1185">Reference proteome</keyword>
<sequence>MKTTFLALALGLVATAATAQTTANFSLTCKEGDGRSSQKQFCETRDLTMASPGTATLTIDGRANGGITVHGYDGTEVKVRAKVSAWARSAEVAQKTAQGISISTKGNKLRAEGSENGWAVSYEVFVPRHTALNLKTINGGIHIDHVSADIAFDAVNGGISLDEVGGNVKGNTTNGGLSITLAGEKWTGAGLDVSTTNGGITWNLPKNYSAKFYTSTNMGGINGALPVTKTGMMSKEIAANLGSGGATVRAVTTNGGITVRQ</sequence>
<dbReference type="InterPro" id="IPR025164">
    <property type="entry name" value="Toastrack_DUF4097"/>
</dbReference>
<feature type="signal peptide" evidence="1">
    <location>
        <begin position="1"/>
        <end position="19"/>
    </location>
</feature>
<accession>A0A5D6VFL1</accession>
<evidence type="ECO:0000256" key="1">
    <source>
        <dbReference type="SAM" id="SignalP"/>
    </source>
</evidence>
<evidence type="ECO:0000313" key="4">
    <source>
        <dbReference type="Proteomes" id="UP000322791"/>
    </source>
</evidence>
<proteinExistence type="predicted"/>
<keyword evidence="1" id="KW-0732">Signal</keyword>
<feature type="domain" description="DUF4097" evidence="2">
    <location>
        <begin position="131"/>
        <end position="260"/>
    </location>
</feature>
<feature type="chain" id="PRO_5022759185" evidence="1">
    <location>
        <begin position="20"/>
        <end position="261"/>
    </location>
</feature>
<evidence type="ECO:0000313" key="3">
    <source>
        <dbReference type="EMBL" id="TYZ14185.1"/>
    </source>
</evidence>
<comment type="caution">
    <text evidence="3">The sequence shown here is derived from an EMBL/GenBank/DDBJ whole genome shotgun (WGS) entry which is preliminary data.</text>
</comment>
<protein>
    <submittedName>
        <fullName evidence="3">DUF4097 domain-containing protein</fullName>
    </submittedName>
</protein>
<gene>
    <name evidence="3" type="ORF">FY528_00165</name>
</gene>
<dbReference type="Pfam" id="PF13349">
    <property type="entry name" value="DUF4097"/>
    <property type="match status" value="1"/>
</dbReference>
<organism evidence="3 4">
    <name type="scientific">Hymenobacter lutimineralis</name>
    <dbReference type="NCBI Taxonomy" id="2606448"/>
    <lineage>
        <taxon>Bacteria</taxon>
        <taxon>Pseudomonadati</taxon>
        <taxon>Bacteroidota</taxon>
        <taxon>Cytophagia</taxon>
        <taxon>Cytophagales</taxon>
        <taxon>Hymenobacteraceae</taxon>
        <taxon>Hymenobacter</taxon>
    </lineage>
</organism>
<evidence type="ECO:0000259" key="2">
    <source>
        <dbReference type="Pfam" id="PF13349"/>
    </source>
</evidence>
<name>A0A5D6VFL1_9BACT</name>
<dbReference type="AlphaFoldDB" id="A0A5D6VFL1"/>
<dbReference type="RefSeq" id="WP_149068970.1">
    <property type="nucleotide sequence ID" value="NZ_VTHL01000001.1"/>
</dbReference>